<keyword evidence="10" id="KW-1185">Reference proteome</keyword>
<evidence type="ECO:0000313" key="11">
    <source>
        <dbReference type="WBParaSite" id="PTRK_0001708520.1"/>
    </source>
</evidence>
<sequence length="172" mass="20332">MRETCLEFEESKKQKINKSLIEFIRSNSFCLSEIGKRSTNNNTKIQLTDFCSRQFGTVGHEVLHALGVGHEQQRSDRNKYVKINDNNIKSGYERNFKKHDNYNWMSFEIPYDYASIMHYKKNALSKNGKNTLKAKNIELFNDMMGHESVFSFNDIKLINYYYCRNECSFSKM</sequence>
<evidence type="ECO:0000256" key="6">
    <source>
        <dbReference type="ARBA" id="ARBA00023157"/>
    </source>
</evidence>
<protein>
    <recommendedName>
        <fullName evidence="8">Metalloendopeptidase</fullName>
        <ecNumber evidence="8">3.4.24.-</ecNumber>
    </recommendedName>
</protein>
<organism evidence="10 11">
    <name type="scientific">Parastrongyloides trichosuri</name>
    <name type="common">Possum-specific nematode worm</name>
    <dbReference type="NCBI Taxonomy" id="131310"/>
    <lineage>
        <taxon>Eukaryota</taxon>
        <taxon>Metazoa</taxon>
        <taxon>Ecdysozoa</taxon>
        <taxon>Nematoda</taxon>
        <taxon>Chromadorea</taxon>
        <taxon>Rhabditida</taxon>
        <taxon>Tylenchina</taxon>
        <taxon>Panagrolaimomorpha</taxon>
        <taxon>Strongyloidoidea</taxon>
        <taxon>Strongyloididae</taxon>
        <taxon>Parastrongyloides</taxon>
    </lineage>
</organism>
<dbReference type="PROSITE" id="PS51864">
    <property type="entry name" value="ASTACIN"/>
    <property type="match status" value="1"/>
</dbReference>
<keyword evidence="6" id="KW-1015">Disulfide bond</keyword>
<dbReference type="SMART" id="SM00235">
    <property type="entry name" value="ZnMc"/>
    <property type="match status" value="1"/>
</dbReference>
<evidence type="ECO:0000256" key="5">
    <source>
        <dbReference type="ARBA" id="ARBA00023049"/>
    </source>
</evidence>
<feature type="active site" evidence="7">
    <location>
        <position position="61"/>
    </location>
</feature>
<keyword evidence="3 7" id="KW-0378">Hydrolase</keyword>
<evidence type="ECO:0000256" key="4">
    <source>
        <dbReference type="ARBA" id="ARBA00022833"/>
    </source>
</evidence>
<dbReference type="Proteomes" id="UP000038045">
    <property type="component" value="Unplaced"/>
</dbReference>
<dbReference type="PANTHER" id="PTHR10127">
    <property type="entry name" value="DISCOIDIN, CUB, EGF, LAMININ , AND ZINC METALLOPROTEASE DOMAIN CONTAINING"/>
    <property type="match status" value="1"/>
</dbReference>
<name>A0A0N5A5S5_PARTI</name>
<dbReference type="PRINTS" id="PR00480">
    <property type="entry name" value="ASTACIN"/>
</dbReference>
<evidence type="ECO:0000256" key="1">
    <source>
        <dbReference type="ARBA" id="ARBA00022670"/>
    </source>
</evidence>
<dbReference type="WBParaSite" id="PTRK_0001708520.1">
    <property type="protein sequence ID" value="PTRK_0001708520.1"/>
    <property type="gene ID" value="PTRK_0001708520"/>
</dbReference>
<keyword evidence="2 7" id="KW-0479">Metal-binding</keyword>
<feature type="binding site" evidence="7">
    <location>
        <position position="70"/>
    </location>
    <ligand>
        <name>Zn(2+)</name>
        <dbReference type="ChEBI" id="CHEBI:29105"/>
        <note>catalytic</note>
    </ligand>
</feature>
<dbReference type="EC" id="3.4.24.-" evidence="8"/>
<evidence type="ECO:0000256" key="7">
    <source>
        <dbReference type="PROSITE-ProRule" id="PRU01211"/>
    </source>
</evidence>
<dbReference type="InterPro" id="IPR024079">
    <property type="entry name" value="MetalloPept_cat_dom_sf"/>
</dbReference>
<accession>A0A0N5A5S5</accession>
<dbReference type="Gene3D" id="3.40.390.10">
    <property type="entry name" value="Collagenase (Catalytic Domain)"/>
    <property type="match status" value="1"/>
</dbReference>
<dbReference type="SUPFAM" id="SSF55486">
    <property type="entry name" value="Metalloproteases ('zincins'), catalytic domain"/>
    <property type="match status" value="1"/>
</dbReference>
<dbReference type="AlphaFoldDB" id="A0A0N5A5S5"/>
<evidence type="ECO:0000313" key="10">
    <source>
        <dbReference type="Proteomes" id="UP000038045"/>
    </source>
</evidence>
<keyword evidence="5 7" id="KW-0482">Metalloprotease</keyword>
<dbReference type="GO" id="GO:0004222">
    <property type="term" value="F:metalloendopeptidase activity"/>
    <property type="evidence" value="ECO:0007669"/>
    <property type="project" value="UniProtKB-UniRule"/>
</dbReference>
<keyword evidence="1 7" id="KW-0645">Protease</keyword>
<reference evidence="11" key="1">
    <citation type="submission" date="2017-02" db="UniProtKB">
        <authorList>
            <consortium name="WormBaseParasite"/>
        </authorList>
    </citation>
    <scope>IDENTIFICATION</scope>
</reference>
<dbReference type="PANTHER" id="PTHR10127:SF780">
    <property type="entry name" value="METALLOENDOPEPTIDASE"/>
    <property type="match status" value="1"/>
</dbReference>
<evidence type="ECO:0000256" key="3">
    <source>
        <dbReference type="ARBA" id="ARBA00022801"/>
    </source>
</evidence>
<keyword evidence="4 7" id="KW-0862">Zinc</keyword>
<proteinExistence type="predicted"/>
<feature type="binding site" evidence="7">
    <location>
        <position position="60"/>
    </location>
    <ligand>
        <name>Zn(2+)</name>
        <dbReference type="ChEBI" id="CHEBI:29105"/>
        <note>catalytic</note>
    </ligand>
</feature>
<comment type="cofactor">
    <cofactor evidence="7 8">
        <name>Zn(2+)</name>
        <dbReference type="ChEBI" id="CHEBI:29105"/>
    </cofactor>
    <text evidence="7 8">Binds 1 zinc ion per subunit.</text>
</comment>
<feature type="binding site" evidence="7">
    <location>
        <position position="64"/>
    </location>
    <ligand>
        <name>Zn(2+)</name>
        <dbReference type="ChEBI" id="CHEBI:29105"/>
        <note>catalytic</note>
    </ligand>
</feature>
<dbReference type="InterPro" id="IPR001506">
    <property type="entry name" value="Peptidase_M12A"/>
</dbReference>
<dbReference type="InterPro" id="IPR006026">
    <property type="entry name" value="Peptidase_Metallo"/>
</dbReference>
<dbReference type="Pfam" id="PF01400">
    <property type="entry name" value="Astacin"/>
    <property type="match status" value="1"/>
</dbReference>
<comment type="caution">
    <text evidence="7">Lacks conserved residue(s) required for the propagation of feature annotation.</text>
</comment>
<dbReference type="GO" id="GO:0006508">
    <property type="term" value="P:proteolysis"/>
    <property type="evidence" value="ECO:0007669"/>
    <property type="project" value="UniProtKB-KW"/>
</dbReference>
<evidence type="ECO:0000256" key="2">
    <source>
        <dbReference type="ARBA" id="ARBA00022723"/>
    </source>
</evidence>
<feature type="domain" description="Peptidase M12A" evidence="9">
    <location>
        <begin position="1"/>
        <end position="168"/>
    </location>
</feature>
<dbReference type="GO" id="GO:0008270">
    <property type="term" value="F:zinc ion binding"/>
    <property type="evidence" value="ECO:0007669"/>
    <property type="project" value="UniProtKB-UniRule"/>
</dbReference>
<evidence type="ECO:0000259" key="9">
    <source>
        <dbReference type="PROSITE" id="PS51864"/>
    </source>
</evidence>
<evidence type="ECO:0000256" key="8">
    <source>
        <dbReference type="RuleBase" id="RU361183"/>
    </source>
</evidence>